<feature type="compositionally biased region" description="Basic residues" evidence="1">
    <location>
        <begin position="79"/>
        <end position="93"/>
    </location>
</feature>
<dbReference type="EnsemblMetazoa" id="ACHR014006-RA">
    <property type="protein sequence ID" value="ACHR014006-PA"/>
    <property type="gene ID" value="ACHR014006"/>
</dbReference>
<reference evidence="2" key="2">
    <citation type="submission" date="2020-05" db="UniProtKB">
        <authorList>
            <consortium name="EnsemblMetazoa"/>
        </authorList>
    </citation>
    <scope>IDENTIFICATION</scope>
    <source>
        <strain evidence="2">ACHKN1017</strain>
    </source>
</reference>
<evidence type="ECO:0000313" key="3">
    <source>
        <dbReference type="Proteomes" id="UP000075881"/>
    </source>
</evidence>
<sequence length="93" mass="10766">MFSFLLLLFFLFFRVGLIFALYALYVSSVYGFFFETPRVAVVLVHASHVVAVFSGDRIRYNNRLPLKLRIVLQNSGKQQPRRKGKVPKKNKSV</sequence>
<dbReference type="VEuPathDB" id="VectorBase:ACHR014006"/>
<dbReference type="AlphaFoldDB" id="A0A182KHN6"/>
<keyword evidence="3" id="KW-1185">Reference proteome</keyword>
<reference evidence="3" key="1">
    <citation type="submission" date="2013-03" db="EMBL/GenBank/DDBJ databases">
        <title>The Genome Sequence of Anopheles christyi ACHKN1017.</title>
        <authorList>
            <consortium name="The Broad Institute Genomics Platform"/>
            <person name="Neafsey D.E."/>
            <person name="Besansky N."/>
            <person name="Walker B."/>
            <person name="Young S.K."/>
            <person name="Zeng Q."/>
            <person name="Gargeya S."/>
            <person name="Fitzgerald M."/>
            <person name="Haas B."/>
            <person name="Abouelleil A."/>
            <person name="Allen A.W."/>
            <person name="Alvarado L."/>
            <person name="Arachchi H.M."/>
            <person name="Berlin A.M."/>
            <person name="Chapman S.B."/>
            <person name="Gainer-Dewar J."/>
            <person name="Goldberg J."/>
            <person name="Griggs A."/>
            <person name="Gujja S."/>
            <person name="Hansen M."/>
            <person name="Howarth C."/>
            <person name="Imamovic A."/>
            <person name="Ireland A."/>
            <person name="Larimer J."/>
            <person name="McCowan C."/>
            <person name="Murphy C."/>
            <person name="Pearson M."/>
            <person name="Poon T.W."/>
            <person name="Priest M."/>
            <person name="Roberts A."/>
            <person name="Saif S."/>
            <person name="Shea T."/>
            <person name="Sisk P."/>
            <person name="Sykes S."/>
            <person name="Wortman J."/>
            <person name="Nusbaum C."/>
            <person name="Birren B."/>
        </authorList>
    </citation>
    <scope>NUCLEOTIDE SEQUENCE [LARGE SCALE GENOMIC DNA]</scope>
    <source>
        <strain evidence="3">ACHKN1017</strain>
    </source>
</reference>
<evidence type="ECO:0000313" key="2">
    <source>
        <dbReference type="EnsemblMetazoa" id="ACHR014006-PA"/>
    </source>
</evidence>
<protein>
    <submittedName>
        <fullName evidence="2">Uncharacterized protein</fullName>
    </submittedName>
</protein>
<organism evidence="2 3">
    <name type="scientific">Anopheles christyi</name>
    <dbReference type="NCBI Taxonomy" id="43041"/>
    <lineage>
        <taxon>Eukaryota</taxon>
        <taxon>Metazoa</taxon>
        <taxon>Ecdysozoa</taxon>
        <taxon>Arthropoda</taxon>
        <taxon>Hexapoda</taxon>
        <taxon>Insecta</taxon>
        <taxon>Pterygota</taxon>
        <taxon>Neoptera</taxon>
        <taxon>Endopterygota</taxon>
        <taxon>Diptera</taxon>
        <taxon>Nematocera</taxon>
        <taxon>Culicoidea</taxon>
        <taxon>Culicidae</taxon>
        <taxon>Anophelinae</taxon>
        <taxon>Anopheles</taxon>
    </lineage>
</organism>
<feature type="region of interest" description="Disordered" evidence="1">
    <location>
        <begin position="74"/>
        <end position="93"/>
    </location>
</feature>
<dbReference type="Proteomes" id="UP000075881">
    <property type="component" value="Unassembled WGS sequence"/>
</dbReference>
<accession>A0A182KHN6</accession>
<proteinExistence type="predicted"/>
<evidence type="ECO:0000256" key="1">
    <source>
        <dbReference type="SAM" id="MobiDB-lite"/>
    </source>
</evidence>
<name>A0A182KHN6_9DIPT</name>